<dbReference type="Gene3D" id="3.40.190.10">
    <property type="entry name" value="Periplasmic binding protein-like II"/>
    <property type="match status" value="2"/>
</dbReference>
<proteinExistence type="predicted"/>
<dbReference type="PANTHER" id="PTHR37945:SF1">
    <property type="entry name" value="EXTRACELLULAR TUNGSTATE BINDING PROTEIN"/>
    <property type="match status" value="1"/>
</dbReference>
<evidence type="ECO:0000256" key="2">
    <source>
        <dbReference type="SAM" id="SignalP"/>
    </source>
</evidence>
<evidence type="ECO:0000313" key="4">
    <source>
        <dbReference type="EMBL" id="USG68469.1"/>
    </source>
</evidence>
<dbReference type="EMBL" id="CP098755">
    <property type="protein sequence ID" value="USG68469.1"/>
    <property type="molecule type" value="Genomic_DNA"/>
</dbReference>
<evidence type="ECO:0000259" key="3">
    <source>
        <dbReference type="Pfam" id="PF12849"/>
    </source>
</evidence>
<name>A0ABY4WNP2_9BACL</name>
<dbReference type="InterPro" id="IPR052738">
    <property type="entry name" value="ABC-Tungstate_binding"/>
</dbReference>
<dbReference type="PANTHER" id="PTHR37945">
    <property type="entry name" value="EXTRACELLULAR TUNGSTATE BINDING PROTEIN"/>
    <property type="match status" value="1"/>
</dbReference>
<evidence type="ECO:0000256" key="1">
    <source>
        <dbReference type="SAM" id="MobiDB-lite"/>
    </source>
</evidence>
<dbReference type="Proteomes" id="UP001056500">
    <property type="component" value="Chromosome"/>
</dbReference>
<gene>
    <name evidence="4" type="ORF">NDK47_19410</name>
</gene>
<sequence length="307" mass="32541">MRAFSLFFAMVLCLLLTACTSSTGSTPAPQAPSGQEQQGQTAGQAPAAPDPASTAASEVKQSGTGQEIILATTTSTQDSGLLDTLLPLFEQNSGIKVKVIAVGTGQAIKLGEDGNADVVLVHSRKSEDEFVANGFGINAYDVMYNQFYIVGPADDPAGVKSAKSATEALSRIAEKKATFISRGDDSGTDKKEKSIWKEASITPEGNWYLSSGQGMGATLQMADEKNAYTLTDEATFLSRKMNLQVLKQGDESLLNPYGIIQVKTTSKPDAAEKLIQFFVGEEGQKAISQFGADKYGKGLFVPSAKKR</sequence>
<keyword evidence="5" id="KW-1185">Reference proteome</keyword>
<dbReference type="Pfam" id="PF12849">
    <property type="entry name" value="PBP_like_2"/>
    <property type="match status" value="1"/>
</dbReference>
<feature type="chain" id="PRO_5047154527" evidence="2">
    <location>
        <begin position="25"/>
        <end position="307"/>
    </location>
</feature>
<accession>A0ABY4WNP2</accession>
<organism evidence="4 5">
    <name type="scientific">Brevibacillus ruminantium</name>
    <dbReference type="NCBI Taxonomy" id="2950604"/>
    <lineage>
        <taxon>Bacteria</taxon>
        <taxon>Bacillati</taxon>
        <taxon>Bacillota</taxon>
        <taxon>Bacilli</taxon>
        <taxon>Bacillales</taxon>
        <taxon>Paenibacillaceae</taxon>
        <taxon>Brevibacillus</taxon>
    </lineage>
</organism>
<dbReference type="InterPro" id="IPR024370">
    <property type="entry name" value="PBP_domain"/>
</dbReference>
<protein>
    <submittedName>
        <fullName evidence="4">Extracellular solute-binding protein</fullName>
    </submittedName>
</protein>
<feature type="region of interest" description="Disordered" evidence="1">
    <location>
        <begin position="24"/>
        <end position="61"/>
    </location>
</feature>
<feature type="domain" description="PBP" evidence="3">
    <location>
        <begin position="60"/>
        <end position="282"/>
    </location>
</feature>
<evidence type="ECO:0000313" key="5">
    <source>
        <dbReference type="Proteomes" id="UP001056500"/>
    </source>
</evidence>
<reference evidence="4" key="1">
    <citation type="submission" date="2022-06" db="EMBL/GenBank/DDBJ databases">
        <title>Genome sequencing of Brevibacillus sp. BB3-R1.</title>
        <authorList>
            <person name="Heo J."/>
            <person name="Lee D."/>
            <person name="Won M."/>
            <person name="Han B.-H."/>
            <person name="Hong S.-B."/>
            <person name="Kwon S.-W."/>
        </authorList>
    </citation>
    <scope>NUCLEOTIDE SEQUENCE</scope>
    <source>
        <strain evidence="4">BB3-R1</strain>
    </source>
</reference>
<dbReference type="SUPFAM" id="SSF53850">
    <property type="entry name" value="Periplasmic binding protein-like II"/>
    <property type="match status" value="1"/>
</dbReference>
<feature type="signal peptide" evidence="2">
    <location>
        <begin position="1"/>
        <end position="24"/>
    </location>
</feature>
<keyword evidence="2" id="KW-0732">Signal</keyword>
<feature type="compositionally biased region" description="Low complexity" evidence="1">
    <location>
        <begin position="34"/>
        <end position="57"/>
    </location>
</feature>
<dbReference type="PROSITE" id="PS51257">
    <property type="entry name" value="PROKAR_LIPOPROTEIN"/>
    <property type="match status" value="1"/>
</dbReference>